<proteinExistence type="predicted"/>
<sequence length="120" mass="13477">MELGTWSDWFEAVGELLAVVVALFLPVYQERKQQRLTRQRVSRNVQRLTVSLLGTTRNSATWEADFHTLKTILQLYRALLTDDRGASIVALGEQLVIAVAEPVPDQPTISKLLAQLEACK</sequence>
<evidence type="ECO:0000313" key="2">
    <source>
        <dbReference type="EMBL" id="MFD1455933.1"/>
    </source>
</evidence>
<evidence type="ECO:0000313" key="3">
    <source>
        <dbReference type="Proteomes" id="UP001597189"/>
    </source>
</evidence>
<protein>
    <submittedName>
        <fullName evidence="2">Uncharacterized protein</fullName>
    </submittedName>
</protein>
<keyword evidence="1" id="KW-0812">Transmembrane</keyword>
<dbReference type="Proteomes" id="UP001597189">
    <property type="component" value="Unassembled WGS sequence"/>
</dbReference>
<feature type="transmembrane region" description="Helical" evidence="1">
    <location>
        <begin position="12"/>
        <end position="28"/>
    </location>
</feature>
<reference evidence="3" key="1">
    <citation type="journal article" date="2019" name="Int. J. Syst. Evol. Microbiol.">
        <title>The Global Catalogue of Microorganisms (GCM) 10K type strain sequencing project: providing services to taxonomists for standard genome sequencing and annotation.</title>
        <authorList>
            <consortium name="The Broad Institute Genomics Platform"/>
            <consortium name="The Broad Institute Genome Sequencing Center for Infectious Disease"/>
            <person name="Wu L."/>
            <person name="Ma J."/>
        </authorList>
    </citation>
    <scope>NUCLEOTIDE SEQUENCE [LARGE SCALE GENOMIC DNA]</scope>
    <source>
        <strain evidence="3">CCM 8979</strain>
    </source>
</reference>
<name>A0ABW4D6Y6_9LACO</name>
<comment type="caution">
    <text evidence="2">The sequence shown here is derived from an EMBL/GenBank/DDBJ whole genome shotgun (WGS) entry which is preliminary data.</text>
</comment>
<evidence type="ECO:0000256" key="1">
    <source>
        <dbReference type="SAM" id="Phobius"/>
    </source>
</evidence>
<accession>A0ABW4D6Y6</accession>
<keyword evidence="1" id="KW-1133">Transmembrane helix</keyword>
<dbReference type="RefSeq" id="WP_203646021.1">
    <property type="nucleotide sequence ID" value="NZ_BOLN01000007.1"/>
</dbReference>
<keyword evidence="3" id="KW-1185">Reference proteome</keyword>
<gene>
    <name evidence="2" type="ORF">ACFQ44_09675</name>
</gene>
<keyword evidence="1" id="KW-0472">Membrane</keyword>
<dbReference type="EMBL" id="JBHTOD010000007">
    <property type="protein sequence ID" value="MFD1455933.1"/>
    <property type="molecule type" value="Genomic_DNA"/>
</dbReference>
<organism evidence="2 3">
    <name type="scientific">Levilactobacillus lanxiensis</name>
    <dbReference type="NCBI Taxonomy" id="2799568"/>
    <lineage>
        <taxon>Bacteria</taxon>
        <taxon>Bacillati</taxon>
        <taxon>Bacillota</taxon>
        <taxon>Bacilli</taxon>
        <taxon>Lactobacillales</taxon>
        <taxon>Lactobacillaceae</taxon>
        <taxon>Levilactobacillus</taxon>
    </lineage>
</organism>